<feature type="domain" description="Exportin-1/Importin-beta-like" evidence="12">
    <location>
        <begin position="114"/>
        <end position="270"/>
    </location>
</feature>
<dbReference type="InterPro" id="IPR011989">
    <property type="entry name" value="ARM-like"/>
</dbReference>
<dbReference type="InterPro" id="IPR016024">
    <property type="entry name" value="ARM-type_fold"/>
</dbReference>
<name>A0A061J724_TRYRA</name>
<dbReference type="Gene3D" id="1.25.10.10">
    <property type="entry name" value="Leucine-rich Repeat Variant"/>
    <property type="match status" value="1"/>
</dbReference>
<dbReference type="Proteomes" id="UP000031737">
    <property type="component" value="Unassembled WGS sequence"/>
</dbReference>
<dbReference type="Pfam" id="PF19282">
    <property type="entry name" value="Exportin-T"/>
    <property type="match status" value="1"/>
</dbReference>
<evidence type="ECO:0000256" key="11">
    <source>
        <dbReference type="SAM" id="MobiDB-lite"/>
    </source>
</evidence>
<feature type="compositionally biased region" description="Basic and acidic residues" evidence="11">
    <location>
        <begin position="962"/>
        <end position="973"/>
    </location>
</feature>
<feature type="region of interest" description="Disordered" evidence="11">
    <location>
        <begin position="962"/>
        <end position="996"/>
    </location>
</feature>
<dbReference type="VEuPathDB" id="TriTrypDB:TRSC58_03220"/>
<dbReference type="OrthoDB" id="26399at2759"/>
<accession>A0A061J724</accession>
<dbReference type="InterPro" id="IPR040017">
    <property type="entry name" value="XPOT"/>
</dbReference>
<evidence type="ECO:0000256" key="7">
    <source>
        <dbReference type="ARBA" id="ARBA00023242"/>
    </source>
</evidence>
<dbReference type="Pfam" id="PF08389">
    <property type="entry name" value="Xpo1"/>
    <property type="match status" value="1"/>
</dbReference>
<evidence type="ECO:0000256" key="8">
    <source>
        <dbReference type="ARBA" id="ARBA00029784"/>
    </source>
</evidence>
<dbReference type="EMBL" id="AUPL01003220">
    <property type="protein sequence ID" value="ESL09067.1"/>
    <property type="molecule type" value="Genomic_DNA"/>
</dbReference>
<evidence type="ECO:0000313" key="15">
    <source>
        <dbReference type="Proteomes" id="UP000031737"/>
    </source>
</evidence>
<feature type="compositionally biased region" description="Polar residues" evidence="11">
    <location>
        <begin position="979"/>
        <end position="989"/>
    </location>
</feature>
<reference evidence="14 15" key="1">
    <citation type="submission" date="2013-07" db="EMBL/GenBank/DDBJ databases">
        <authorList>
            <person name="Stoco P.H."/>
            <person name="Wagner G."/>
            <person name="Gerber A."/>
            <person name="Zaha A."/>
            <person name="Thompson C."/>
            <person name="Bartholomeu D.C."/>
            <person name="Luckemeyer D.D."/>
            <person name="Bahia D."/>
            <person name="Loreto E."/>
            <person name="Prestes E.B."/>
            <person name="Lima F.M."/>
            <person name="Rodrigues-Luiz G."/>
            <person name="Vallejo G.A."/>
            <person name="Filho J.F."/>
            <person name="Monteiro K.M."/>
            <person name="Tyler K.M."/>
            <person name="de Almeida L.G."/>
            <person name="Ortiz M.F."/>
            <person name="Siervo M.A."/>
            <person name="de Moraes M.H."/>
            <person name="Cunha O.L."/>
            <person name="Mendonca-Neto R."/>
            <person name="Silva R."/>
            <person name="Teixeira S.M."/>
            <person name="Murta S.M."/>
            <person name="Sincero T.C."/>
            <person name="Mendes T.A."/>
            <person name="Urmenyi T.P."/>
            <person name="Silva V.G."/>
            <person name="da Rocha W.D."/>
            <person name="Andersson B."/>
            <person name="Romanha A.J."/>
            <person name="Steindel M."/>
            <person name="de Vasconcelos A.T."/>
            <person name="Grisard E.C."/>
        </authorList>
    </citation>
    <scope>NUCLEOTIDE SEQUENCE [LARGE SCALE GENOMIC DNA]</scope>
    <source>
        <strain evidence="14 15">SC58</strain>
    </source>
</reference>
<evidence type="ECO:0000256" key="1">
    <source>
        <dbReference type="ARBA" id="ARBA00004496"/>
    </source>
</evidence>
<gene>
    <name evidence="14" type="ORF">TRSC58_03220</name>
</gene>
<evidence type="ECO:0000259" key="12">
    <source>
        <dbReference type="Pfam" id="PF08389"/>
    </source>
</evidence>
<evidence type="ECO:0000256" key="3">
    <source>
        <dbReference type="ARBA" id="ARBA00022448"/>
    </source>
</evidence>
<dbReference type="GO" id="GO:0000049">
    <property type="term" value="F:tRNA binding"/>
    <property type="evidence" value="ECO:0007669"/>
    <property type="project" value="UniProtKB-UniRule"/>
</dbReference>
<dbReference type="PANTHER" id="PTHR15952:SF11">
    <property type="entry name" value="EXPORTIN-T"/>
    <property type="match status" value="1"/>
</dbReference>
<evidence type="ECO:0000256" key="4">
    <source>
        <dbReference type="ARBA" id="ARBA00022490"/>
    </source>
</evidence>
<sequence>MTSPTSTNHFTRAMELTHMYLPDVTQQARLEAEQYLMALRDAADGLNLSFHIISNEPVHDLRCFWAFNTIMHHLPRLACSINDAQAEELYRTLFSFIYRYLFSSSTVQRQPMDFLVNKHAQMMVVGLQEFFPLRWTSFFDDAFELLGRRGILPHASDAATVYVLRLFEYIDERVVSVRAQTDRCRELRVRDMELKDAMREHVMPRAVATWYAILCDCRIRAPEIAKVCLTVAQTYIEWVDFALFLTAEWINLLYFLVTAPAVRCAACECLFSLVEKKQLPVVKLDALCTLNIVDALSRIISLLQVPPETEEDVNFLEVVSRLTRAVAEQFLCLFEHVYVAASAAEKGGSGIGGSGDDGGHVEKVETPPQSDGALSVDCIDNVRAALDTILSQLLRLLSINHSDVSSALLPFVQNYIKSPALREAQAAEILLRLYSHSLIQGLAEAEDQIWLDDVIDQRKQLHNLIRLLFRRYPVIVLQHLRMCIGQAAAVGGGEQGLNDIVGSGNGEDYQDNSQRGEHTSCGGECGTNNSGAEGIEAALRYLYELGESVRMEKLHDAENEFSQLVSVVLASEGIAQCPCAVVHLSYFEVMDRYYAFFIYHKEWIPLLLHRLLLLPNGVTNRHPRVRARVCYLFGHLVQLLERNLLPHKKDIVNAMQNIFASSMLQPSDRRELYEAAGNVLSVNSPTLTGAVDEDAMIVRIIETMLQGLRGAASPASPHRVSAGEAACSEAVADNISFLTALAKGLRASSGGGGDTTSQSGGHSGTTVGAMTVKIFHSTTYDVMNAVSMWHTSAAVRDRAAQYFTQMIQILPFEFMGAYFTAYAENWLTWMDAVPELTKLLRLLSQFLHRSGAQAMSLLSHTLPLALNKVASVGELTMSSEEMGIVSESTREKRGAYRQLFALLQGAAQAGCVSLIVSLPPADLIPLLTQLLVAVQLPSETELPKLALQTTTAITGARWEEEGAAHPDTGHDGEEGLNNYGHNSNRSTDNPVRKRETNACDGGGGAWLSFVLNEVVPATLHRFLLPAFDVRDAKNFLLIGEAGLLLKALMNRLESVDPSLCVLLYNVLQPLVGEEEATGLVTALQKEPRFSTEMKMRLRNLLQTVKERQAAGSVMT</sequence>
<organism evidence="14 15">
    <name type="scientific">Trypanosoma rangeli SC58</name>
    <dbReference type="NCBI Taxonomy" id="429131"/>
    <lineage>
        <taxon>Eukaryota</taxon>
        <taxon>Discoba</taxon>
        <taxon>Euglenozoa</taxon>
        <taxon>Kinetoplastea</taxon>
        <taxon>Metakinetoplastina</taxon>
        <taxon>Trypanosomatida</taxon>
        <taxon>Trypanosomatidae</taxon>
        <taxon>Trypanosoma</taxon>
        <taxon>Herpetosoma</taxon>
    </lineage>
</organism>
<feature type="region of interest" description="Disordered" evidence="11">
    <location>
        <begin position="503"/>
        <end position="525"/>
    </location>
</feature>
<evidence type="ECO:0000256" key="10">
    <source>
        <dbReference type="RuleBase" id="RU366037"/>
    </source>
</evidence>
<dbReference type="InterPro" id="IPR045546">
    <property type="entry name" value="Exportin-T_C"/>
</dbReference>
<evidence type="ECO:0000256" key="9">
    <source>
        <dbReference type="ARBA" id="ARBA00032199"/>
    </source>
</evidence>
<dbReference type="SUPFAM" id="SSF48371">
    <property type="entry name" value="ARM repeat"/>
    <property type="match status" value="1"/>
</dbReference>
<protein>
    <recommendedName>
        <fullName evidence="2 10">Exportin-T</fullName>
    </recommendedName>
    <alternativeName>
        <fullName evidence="8 10">Exportin(tRNA)</fullName>
    </alternativeName>
    <alternativeName>
        <fullName evidence="9 10">tRNA exportin</fullName>
    </alternativeName>
</protein>
<evidence type="ECO:0000313" key="14">
    <source>
        <dbReference type="EMBL" id="ESL09067.1"/>
    </source>
</evidence>
<keyword evidence="6 10" id="KW-0694">RNA-binding</keyword>
<comment type="similarity">
    <text evidence="10">Belongs to the exportin family.</text>
</comment>
<dbReference type="GO" id="GO:0005737">
    <property type="term" value="C:cytoplasm"/>
    <property type="evidence" value="ECO:0007669"/>
    <property type="project" value="UniProtKB-SubCell"/>
</dbReference>
<feature type="domain" description="Exportin-T C-terminal" evidence="13">
    <location>
        <begin position="535"/>
        <end position="869"/>
    </location>
</feature>
<proteinExistence type="inferred from homology"/>
<feature type="region of interest" description="Disordered" evidence="11">
    <location>
        <begin position="351"/>
        <end position="372"/>
    </location>
</feature>
<evidence type="ECO:0000259" key="13">
    <source>
        <dbReference type="Pfam" id="PF19282"/>
    </source>
</evidence>
<keyword evidence="15" id="KW-1185">Reference proteome</keyword>
<keyword evidence="4 10" id="KW-0963">Cytoplasm</keyword>
<comment type="function">
    <text evidence="10">tRNA nucleus export receptor which facilitates tRNA translocation across the nuclear pore complex.</text>
</comment>
<keyword evidence="5 10" id="KW-0820">tRNA-binding</keyword>
<dbReference type="AlphaFoldDB" id="A0A061J724"/>
<dbReference type="GO" id="GO:0071528">
    <property type="term" value="P:tRNA re-export from nucleus"/>
    <property type="evidence" value="ECO:0007669"/>
    <property type="project" value="UniProtKB-UniRule"/>
</dbReference>
<dbReference type="GO" id="GO:0005643">
    <property type="term" value="C:nuclear pore"/>
    <property type="evidence" value="ECO:0007669"/>
    <property type="project" value="TreeGrafter"/>
</dbReference>
<dbReference type="GO" id="GO:0016363">
    <property type="term" value="C:nuclear matrix"/>
    <property type="evidence" value="ECO:0007669"/>
    <property type="project" value="TreeGrafter"/>
</dbReference>
<dbReference type="PANTHER" id="PTHR15952">
    <property type="entry name" value="EXPORTIN-T/LOS1"/>
    <property type="match status" value="1"/>
</dbReference>
<dbReference type="GO" id="GO:0031267">
    <property type="term" value="F:small GTPase binding"/>
    <property type="evidence" value="ECO:0007669"/>
    <property type="project" value="InterPro"/>
</dbReference>
<dbReference type="InterPro" id="IPR013598">
    <property type="entry name" value="Exportin-1/Importin-b-like"/>
</dbReference>
<evidence type="ECO:0000256" key="2">
    <source>
        <dbReference type="ARBA" id="ARBA00018928"/>
    </source>
</evidence>
<keyword evidence="7 10" id="KW-0539">Nucleus</keyword>
<evidence type="ECO:0000256" key="5">
    <source>
        <dbReference type="ARBA" id="ARBA00022555"/>
    </source>
</evidence>
<keyword evidence="3 10" id="KW-0813">Transport</keyword>
<evidence type="ECO:0000256" key="6">
    <source>
        <dbReference type="ARBA" id="ARBA00022884"/>
    </source>
</evidence>
<comment type="subcellular location">
    <subcellularLocation>
        <location evidence="1 10">Cytoplasm</location>
    </subcellularLocation>
    <subcellularLocation>
        <location evidence="10">Nucleus</location>
    </subcellularLocation>
    <text evidence="10">Shuttles between the nucleus and the cytoplasm.</text>
</comment>
<comment type="caution">
    <text evidence="14">The sequence shown here is derived from an EMBL/GenBank/DDBJ whole genome shotgun (WGS) entry which is preliminary data.</text>
</comment>